<keyword evidence="1" id="KW-0472">Membrane</keyword>
<feature type="transmembrane region" description="Helical" evidence="1">
    <location>
        <begin position="173"/>
        <end position="194"/>
    </location>
</feature>
<gene>
    <name evidence="2" type="ORF">CK936_35155</name>
</gene>
<name>A0A2A2CZ14_9ACTN</name>
<evidence type="ECO:0000313" key="2">
    <source>
        <dbReference type="EMBL" id="PAU44399.1"/>
    </source>
</evidence>
<comment type="caution">
    <text evidence="2">The sequence shown here is derived from an EMBL/GenBank/DDBJ whole genome shotgun (WGS) entry which is preliminary data.</text>
</comment>
<keyword evidence="1" id="KW-0812">Transmembrane</keyword>
<keyword evidence="3" id="KW-1185">Reference proteome</keyword>
<dbReference type="EMBL" id="NSJV01000673">
    <property type="protein sequence ID" value="PAU44399.1"/>
    <property type="molecule type" value="Genomic_DNA"/>
</dbReference>
<proteinExistence type="predicted"/>
<accession>A0A2A2CZ14</accession>
<reference evidence="2 3" key="1">
    <citation type="submission" date="2017-08" db="EMBL/GenBank/DDBJ databases">
        <title>Genome sequence of Streptomyces albireticuli NRRL B-1670.</title>
        <authorList>
            <person name="Graham D.E."/>
            <person name="Mahan K.M."/>
            <person name="Klingeman D.M."/>
            <person name="Hettich R.L."/>
            <person name="Parry R.J."/>
            <person name="Spain J.C."/>
        </authorList>
    </citation>
    <scope>NUCLEOTIDE SEQUENCE [LARGE SCALE GENOMIC DNA]</scope>
    <source>
        <strain evidence="2 3">NRRL B-1670</strain>
    </source>
</reference>
<evidence type="ECO:0000313" key="3">
    <source>
        <dbReference type="Proteomes" id="UP000218944"/>
    </source>
</evidence>
<protein>
    <submittedName>
        <fullName evidence="2">Uncharacterized protein</fullName>
    </submittedName>
</protein>
<sequence>MTMPEMLAAHAAAEAQSAGATYRARAFGAALMLVSLLGMGFFLSQSVKAAGYVADKGTVTVSECRTHRTVSHRTREETSCTGVFRSAGGRTVRDDAELTGYYVPGEKVRVYREASDYSLVSLRAFWGWLCLVFFCLVLFSRGLVSVVVGVRAAAFHELLAAQQMLKRTAFADYVKWLVLVGCAGLALCVLLAAVSP</sequence>
<evidence type="ECO:0000256" key="1">
    <source>
        <dbReference type="SAM" id="Phobius"/>
    </source>
</evidence>
<dbReference type="Proteomes" id="UP000218944">
    <property type="component" value="Unassembled WGS sequence"/>
</dbReference>
<dbReference type="AlphaFoldDB" id="A0A2A2CZ14"/>
<keyword evidence="1" id="KW-1133">Transmembrane helix</keyword>
<organism evidence="2 3">
    <name type="scientific">Streptomyces albireticuli</name>
    <dbReference type="NCBI Taxonomy" id="1940"/>
    <lineage>
        <taxon>Bacteria</taxon>
        <taxon>Bacillati</taxon>
        <taxon>Actinomycetota</taxon>
        <taxon>Actinomycetes</taxon>
        <taxon>Kitasatosporales</taxon>
        <taxon>Streptomycetaceae</taxon>
        <taxon>Streptomyces</taxon>
    </lineage>
</organism>
<feature type="transmembrane region" description="Helical" evidence="1">
    <location>
        <begin position="125"/>
        <end position="152"/>
    </location>
</feature>
<dbReference type="RefSeq" id="WP_095584986.1">
    <property type="nucleotide sequence ID" value="NZ_JAJQQQ010000004.1"/>
</dbReference>